<sequence>MKKIYFLLLLLTIPMFNMVAQEAKFKAVFTLNFIRYIGWPDQSLQGDFVIAVVRNREVADWIRDQSAGKKFGFQDIVVNEYRSIEEVEDAQVIFVSSSVNIRSSSEALIEKAKGKNSLIVSESEGATNHGSAINFVVRDGVLKFELHKGNAAWMGLQFSSRLEGMSAAINL</sequence>
<dbReference type="AlphaFoldDB" id="A0A0E9M2F6"/>
<evidence type="ECO:0000313" key="2">
    <source>
        <dbReference type="EMBL" id="GAO31783.1"/>
    </source>
</evidence>
<dbReference type="Pfam" id="PF13689">
    <property type="entry name" value="DUF4154"/>
    <property type="match status" value="1"/>
</dbReference>
<comment type="caution">
    <text evidence="2">The sequence shown here is derived from an EMBL/GenBank/DDBJ whole genome shotgun (WGS) entry which is preliminary data.</text>
</comment>
<organism evidence="2 3">
    <name type="scientific">Geofilum rubicundum JCM 15548</name>
    <dbReference type="NCBI Taxonomy" id="1236989"/>
    <lineage>
        <taxon>Bacteria</taxon>
        <taxon>Pseudomonadati</taxon>
        <taxon>Bacteroidota</taxon>
        <taxon>Bacteroidia</taxon>
        <taxon>Marinilabiliales</taxon>
        <taxon>Marinilabiliaceae</taxon>
        <taxon>Geofilum</taxon>
    </lineage>
</organism>
<evidence type="ECO:0000313" key="3">
    <source>
        <dbReference type="Proteomes" id="UP000032900"/>
    </source>
</evidence>
<protein>
    <recommendedName>
        <fullName evidence="4">Transmembrane protein</fullName>
    </recommendedName>
</protein>
<dbReference type="RefSeq" id="WP_062128108.1">
    <property type="nucleotide sequence ID" value="NZ_BAZW01000061.1"/>
</dbReference>
<dbReference type="STRING" id="1236989.JCM15548_14181"/>
<feature type="chain" id="PRO_5002428570" description="Transmembrane protein" evidence="1">
    <location>
        <begin position="21"/>
        <end position="171"/>
    </location>
</feature>
<accession>A0A0E9M2F6</accession>
<name>A0A0E9M2F6_9BACT</name>
<keyword evidence="1" id="KW-0732">Signal</keyword>
<dbReference type="Proteomes" id="UP000032900">
    <property type="component" value="Unassembled WGS sequence"/>
</dbReference>
<dbReference type="InterPro" id="IPR025293">
    <property type="entry name" value="YfiR/HmsC-like"/>
</dbReference>
<gene>
    <name evidence="2" type="ORF">JCM15548_14181</name>
</gene>
<proteinExistence type="predicted"/>
<evidence type="ECO:0008006" key="4">
    <source>
        <dbReference type="Google" id="ProtNLM"/>
    </source>
</evidence>
<evidence type="ECO:0000256" key="1">
    <source>
        <dbReference type="SAM" id="SignalP"/>
    </source>
</evidence>
<keyword evidence="3" id="KW-1185">Reference proteome</keyword>
<dbReference type="EMBL" id="BAZW01000061">
    <property type="protein sequence ID" value="GAO31783.1"/>
    <property type="molecule type" value="Genomic_DNA"/>
</dbReference>
<reference evidence="2 3" key="1">
    <citation type="journal article" date="2015" name="Microbes Environ.">
        <title>Distribution and evolution of nitrogen fixation genes in the phylum bacteroidetes.</title>
        <authorList>
            <person name="Inoue J."/>
            <person name="Oshima K."/>
            <person name="Suda W."/>
            <person name="Sakamoto M."/>
            <person name="Iino T."/>
            <person name="Noda S."/>
            <person name="Hongoh Y."/>
            <person name="Hattori M."/>
            <person name="Ohkuma M."/>
        </authorList>
    </citation>
    <scope>NUCLEOTIDE SEQUENCE [LARGE SCALE GENOMIC DNA]</scope>
    <source>
        <strain evidence="2">JCM 15548</strain>
    </source>
</reference>
<dbReference type="OrthoDB" id="1342147at2"/>
<feature type="signal peptide" evidence="1">
    <location>
        <begin position="1"/>
        <end position="20"/>
    </location>
</feature>